<keyword evidence="1" id="KW-0805">Transcription regulation</keyword>
<dbReference type="SUPFAM" id="SSF46689">
    <property type="entry name" value="Homeodomain-like"/>
    <property type="match status" value="1"/>
</dbReference>
<dbReference type="PANTHER" id="PTHR47894:SF1">
    <property type="entry name" value="HTH-TYPE TRANSCRIPTIONAL REGULATOR VQSM"/>
    <property type="match status" value="1"/>
</dbReference>
<evidence type="ECO:0000256" key="2">
    <source>
        <dbReference type="ARBA" id="ARBA00023125"/>
    </source>
</evidence>
<evidence type="ECO:0000259" key="5">
    <source>
        <dbReference type="PROSITE" id="PS01124"/>
    </source>
</evidence>
<dbReference type="RefSeq" id="WP_407279935.1">
    <property type="nucleotide sequence ID" value="NZ_CP141259.1"/>
</dbReference>
<proteinExistence type="predicted"/>
<name>A0ABZ1ARE8_AROEV</name>
<dbReference type="EMBL" id="CP141259">
    <property type="protein sequence ID" value="WRL47464.1"/>
    <property type="molecule type" value="Genomic_DNA"/>
</dbReference>
<dbReference type="InterPro" id="IPR009057">
    <property type="entry name" value="Homeodomain-like_sf"/>
</dbReference>
<dbReference type="PROSITE" id="PS01124">
    <property type="entry name" value="HTH_ARAC_FAMILY_2"/>
    <property type="match status" value="1"/>
</dbReference>
<gene>
    <name evidence="6" type="ORF">U5817_05265</name>
</gene>
<organism evidence="6 7">
    <name type="scientific">Aromatoleum evansii</name>
    <name type="common">Azoarcus evansii</name>
    <dbReference type="NCBI Taxonomy" id="59406"/>
    <lineage>
        <taxon>Bacteria</taxon>
        <taxon>Pseudomonadati</taxon>
        <taxon>Pseudomonadota</taxon>
        <taxon>Betaproteobacteria</taxon>
        <taxon>Rhodocyclales</taxon>
        <taxon>Rhodocyclaceae</taxon>
        <taxon>Aromatoleum</taxon>
    </lineage>
</organism>
<dbReference type="PANTHER" id="PTHR47894">
    <property type="entry name" value="HTH-TYPE TRANSCRIPTIONAL REGULATOR GADX"/>
    <property type="match status" value="1"/>
</dbReference>
<dbReference type="Proteomes" id="UP001626593">
    <property type="component" value="Chromosome"/>
</dbReference>
<feature type="domain" description="HTH araC/xylS-type" evidence="5">
    <location>
        <begin position="246"/>
        <end position="343"/>
    </location>
</feature>
<keyword evidence="7" id="KW-1185">Reference proteome</keyword>
<accession>A0ABZ1ARE8</accession>
<dbReference type="Pfam" id="PF12833">
    <property type="entry name" value="HTH_18"/>
    <property type="match status" value="1"/>
</dbReference>
<dbReference type="Gene3D" id="1.10.10.60">
    <property type="entry name" value="Homeodomain-like"/>
    <property type="match status" value="1"/>
</dbReference>
<evidence type="ECO:0000313" key="6">
    <source>
        <dbReference type="EMBL" id="WRL47464.1"/>
    </source>
</evidence>
<dbReference type="InterPro" id="IPR032687">
    <property type="entry name" value="AraC-type_N"/>
</dbReference>
<keyword evidence="3" id="KW-0804">Transcription</keyword>
<sequence>MSTVIPSVGDPTRGPAATPIAFIRTIVAAYRRYGINPANALREAQIPPATLDDMDARVTAGQMEIMSAVAMQELDDEALGWFSRRLPWGSYGMLCRASITSPDLGVALKRWCRHHRLLTDDILLHLEERGAVATLRIEVRRYLGEMHEFCLVTLLRYVLGYACWAIDSRIPLLAARFPFPAPPHQSVYPLLFQGPVQFDADQAEIRFDAQYLRLPLRRDEAALQQMLRRALPLTVLQYRRDRLLVQRVRHLLRDRLDEGATAETLAERLHLSPRTLHRQLDEEGASLQQLKDEARRERAIELLRRTNRTVKQIALSVGFRNEKSFARAFRQWTGEPPSAFRERSVAMAPGSPRTHDEARS</sequence>
<evidence type="ECO:0000256" key="3">
    <source>
        <dbReference type="ARBA" id="ARBA00023163"/>
    </source>
</evidence>
<reference evidence="6 7" key="1">
    <citation type="submission" date="2023-12" db="EMBL/GenBank/DDBJ databases">
        <title>A. evansii MAY27, complete genome.</title>
        <authorList>
            <person name="Wang Y."/>
        </authorList>
    </citation>
    <scope>NUCLEOTIDE SEQUENCE [LARGE SCALE GENOMIC DNA]</scope>
    <source>
        <strain evidence="6 7">MAY27</strain>
    </source>
</reference>
<dbReference type="InterPro" id="IPR018060">
    <property type="entry name" value="HTH_AraC"/>
</dbReference>
<evidence type="ECO:0000256" key="1">
    <source>
        <dbReference type="ARBA" id="ARBA00023015"/>
    </source>
</evidence>
<evidence type="ECO:0000256" key="4">
    <source>
        <dbReference type="SAM" id="MobiDB-lite"/>
    </source>
</evidence>
<dbReference type="PRINTS" id="PR00032">
    <property type="entry name" value="HTHARAC"/>
</dbReference>
<feature type="region of interest" description="Disordered" evidence="4">
    <location>
        <begin position="337"/>
        <end position="360"/>
    </location>
</feature>
<dbReference type="Pfam" id="PF12625">
    <property type="entry name" value="Arabinose_bd"/>
    <property type="match status" value="1"/>
</dbReference>
<dbReference type="InterPro" id="IPR020449">
    <property type="entry name" value="Tscrpt_reg_AraC-type_HTH"/>
</dbReference>
<dbReference type="SMART" id="SM00342">
    <property type="entry name" value="HTH_ARAC"/>
    <property type="match status" value="1"/>
</dbReference>
<protein>
    <submittedName>
        <fullName evidence="6">AraC family transcriptional regulator</fullName>
    </submittedName>
</protein>
<evidence type="ECO:0000313" key="7">
    <source>
        <dbReference type="Proteomes" id="UP001626593"/>
    </source>
</evidence>
<keyword evidence="2" id="KW-0238">DNA-binding</keyword>